<accession>X6MKL6</accession>
<protein>
    <submittedName>
        <fullName evidence="1">Uncharacterized protein</fullName>
    </submittedName>
</protein>
<evidence type="ECO:0000313" key="2">
    <source>
        <dbReference type="Proteomes" id="UP000023152"/>
    </source>
</evidence>
<sequence>MSIFVCTAVIEEIFYYQSRATFTCSCGNTLDNNEKVDYAFFERKVLAATQNIDFAFMIELIFENTKCFLGLKGTTQITSKKRKREGYDEHLEVQHLTKRLKTTVSKMTMMSEMMTLSLSFSLQMLQTPQRIVLSIDEISQGSKKLLIFYESKSWKWRTCNITFQVTFKSVKDAAQVIKACIGEEKNLCLMVIYLLYCWYSRTTTIFSFHVTFFFIYFNCYWKCTLNINNCRFKKTMNKSRNCNAILKNMCSHWTNRHAQSCSLPKSTSASANEKNSYENMQQLCDAMKKLYEKDQWLNYPVEQTNKNSKFIFM</sequence>
<gene>
    <name evidence="1" type="ORF">RFI_23003</name>
</gene>
<comment type="caution">
    <text evidence="1">The sequence shown here is derived from an EMBL/GenBank/DDBJ whole genome shotgun (WGS) entry which is preliminary data.</text>
</comment>
<reference evidence="1 2" key="1">
    <citation type="journal article" date="2013" name="Curr. Biol.">
        <title>The Genome of the Foraminiferan Reticulomyxa filosa.</title>
        <authorList>
            <person name="Glockner G."/>
            <person name="Hulsmann N."/>
            <person name="Schleicher M."/>
            <person name="Noegel A.A."/>
            <person name="Eichinger L."/>
            <person name="Gallinger C."/>
            <person name="Pawlowski J."/>
            <person name="Sierra R."/>
            <person name="Euteneuer U."/>
            <person name="Pillet L."/>
            <person name="Moustafa A."/>
            <person name="Platzer M."/>
            <person name="Groth M."/>
            <person name="Szafranski K."/>
            <person name="Schliwa M."/>
        </authorList>
    </citation>
    <scope>NUCLEOTIDE SEQUENCE [LARGE SCALE GENOMIC DNA]</scope>
</reference>
<dbReference type="EMBL" id="ASPP01020072">
    <property type="protein sequence ID" value="ETO14364.1"/>
    <property type="molecule type" value="Genomic_DNA"/>
</dbReference>
<organism evidence="1 2">
    <name type="scientific">Reticulomyxa filosa</name>
    <dbReference type="NCBI Taxonomy" id="46433"/>
    <lineage>
        <taxon>Eukaryota</taxon>
        <taxon>Sar</taxon>
        <taxon>Rhizaria</taxon>
        <taxon>Retaria</taxon>
        <taxon>Foraminifera</taxon>
        <taxon>Monothalamids</taxon>
        <taxon>Reticulomyxidae</taxon>
        <taxon>Reticulomyxa</taxon>
    </lineage>
</organism>
<keyword evidence="2" id="KW-1185">Reference proteome</keyword>
<dbReference type="Proteomes" id="UP000023152">
    <property type="component" value="Unassembled WGS sequence"/>
</dbReference>
<proteinExistence type="predicted"/>
<evidence type="ECO:0000313" key="1">
    <source>
        <dbReference type="EMBL" id="ETO14364.1"/>
    </source>
</evidence>
<dbReference type="AlphaFoldDB" id="X6MKL6"/>
<name>X6MKL6_RETFI</name>